<keyword evidence="6 8" id="KW-0456">Lyase</keyword>
<dbReference type="GO" id="GO:0004333">
    <property type="term" value="F:fumarate hydratase activity"/>
    <property type="evidence" value="ECO:0007669"/>
    <property type="project" value="UniProtKB-EC"/>
</dbReference>
<evidence type="ECO:0000256" key="1">
    <source>
        <dbReference type="ARBA" id="ARBA00008876"/>
    </source>
</evidence>
<proteinExistence type="inferred from homology"/>
<evidence type="ECO:0000256" key="6">
    <source>
        <dbReference type="ARBA" id="ARBA00023239"/>
    </source>
</evidence>
<evidence type="ECO:0000256" key="4">
    <source>
        <dbReference type="ARBA" id="ARBA00023004"/>
    </source>
</evidence>
<keyword evidence="2" id="KW-0004">4Fe-4S</keyword>
<gene>
    <name evidence="8" type="ORF">COS11_04650</name>
</gene>
<dbReference type="GO" id="GO:0046872">
    <property type="term" value="F:metal ion binding"/>
    <property type="evidence" value="ECO:0007669"/>
    <property type="project" value="UniProtKB-KW"/>
</dbReference>
<protein>
    <submittedName>
        <fullName evidence="8">Fumarate hydratase</fullName>
        <ecNumber evidence="8">4.2.1.2</ecNumber>
    </submittedName>
</protein>
<keyword evidence="3" id="KW-0479">Metal-binding</keyword>
<evidence type="ECO:0000256" key="2">
    <source>
        <dbReference type="ARBA" id="ARBA00022485"/>
    </source>
</evidence>
<dbReference type="EC" id="4.2.1.2" evidence="8"/>
<dbReference type="Proteomes" id="UP000228886">
    <property type="component" value="Unassembled WGS sequence"/>
</dbReference>
<sequence length="289" mass="31595">MRKISAEKIIAVISRLCIQSNCQINEDLITSLKHARGKEQGRARMVLASILKNIKIAQREKLPVCQDTGMAIVFLEIGDKLKIDLGEFLSLSALVQEGVRRGYQSGYLRKSIVEPLSRVNTEDNTPAIIREKIVAGNRLKIKLLIKGFGAENMAKTSMLRPDAGEAGIKRFTLDSVKKAGSHPCPPMVIGIGIGGTMQKAVSLAEEALLEPVKSKRAYFRGCPGLKSKIKRLEEELLREINQLNIGPAGLGGETTALSVKIKTFPTHIAGLPVAVNISCWANRHQEIIL</sequence>
<keyword evidence="4" id="KW-0408">Iron</keyword>
<evidence type="ECO:0000313" key="9">
    <source>
        <dbReference type="Proteomes" id="UP000228886"/>
    </source>
</evidence>
<dbReference type="EMBL" id="PETL01000221">
    <property type="protein sequence ID" value="PIV63981.1"/>
    <property type="molecule type" value="Genomic_DNA"/>
</dbReference>
<dbReference type="InterPro" id="IPR051208">
    <property type="entry name" value="Class-I_Fumarase/Tartrate_DH"/>
</dbReference>
<accession>A0A2M7E8H2</accession>
<dbReference type="PANTHER" id="PTHR30389">
    <property type="entry name" value="FUMARATE HYDRATASE-RELATED"/>
    <property type="match status" value="1"/>
</dbReference>
<comment type="caution">
    <text evidence="8">The sequence shown here is derived from an EMBL/GenBank/DDBJ whole genome shotgun (WGS) entry which is preliminary data.</text>
</comment>
<evidence type="ECO:0000313" key="8">
    <source>
        <dbReference type="EMBL" id="PIV63981.1"/>
    </source>
</evidence>
<evidence type="ECO:0000259" key="7">
    <source>
        <dbReference type="Pfam" id="PF05681"/>
    </source>
</evidence>
<dbReference type="PANTHER" id="PTHR30389:SF17">
    <property type="entry name" value="L(+)-TARTRATE DEHYDRATASE SUBUNIT ALPHA-RELATED"/>
    <property type="match status" value="1"/>
</dbReference>
<dbReference type="AlphaFoldDB" id="A0A2M7E8H2"/>
<dbReference type="Pfam" id="PF05681">
    <property type="entry name" value="Fumerase"/>
    <property type="match status" value="1"/>
</dbReference>
<evidence type="ECO:0000256" key="5">
    <source>
        <dbReference type="ARBA" id="ARBA00023014"/>
    </source>
</evidence>
<dbReference type="GO" id="GO:0051539">
    <property type="term" value="F:4 iron, 4 sulfur cluster binding"/>
    <property type="evidence" value="ECO:0007669"/>
    <property type="project" value="UniProtKB-KW"/>
</dbReference>
<organism evidence="8 9">
    <name type="scientific">bacterium (Candidatus Ratteibacteria) CG01_land_8_20_14_3_00_40_19</name>
    <dbReference type="NCBI Taxonomy" id="2014290"/>
    <lineage>
        <taxon>Bacteria</taxon>
        <taxon>Candidatus Ratteibacteria</taxon>
    </lineage>
</organism>
<dbReference type="InterPro" id="IPR004646">
    <property type="entry name" value="Fe-S_hydro-lyase_TtdA-typ_cat"/>
</dbReference>
<reference evidence="9" key="1">
    <citation type="submission" date="2017-09" db="EMBL/GenBank/DDBJ databases">
        <title>Depth-based differentiation of microbial function through sediment-hosted aquifers and enrichment of novel symbionts in the deep terrestrial subsurface.</title>
        <authorList>
            <person name="Probst A.J."/>
            <person name="Ladd B."/>
            <person name="Jarett J.K."/>
            <person name="Geller-Mcgrath D.E."/>
            <person name="Sieber C.M.K."/>
            <person name="Emerson J.B."/>
            <person name="Anantharaman K."/>
            <person name="Thomas B.C."/>
            <person name="Malmstrom R."/>
            <person name="Stieglmeier M."/>
            <person name="Klingl A."/>
            <person name="Woyke T."/>
            <person name="Ryan C.M."/>
            <person name="Banfield J.F."/>
        </authorList>
    </citation>
    <scope>NUCLEOTIDE SEQUENCE [LARGE SCALE GENOMIC DNA]</scope>
</reference>
<evidence type="ECO:0000256" key="3">
    <source>
        <dbReference type="ARBA" id="ARBA00022723"/>
    </source>
</evidence>
<keyword evidence="5" id="KW-0411">Iron-sulfur</keyword>
<name>A0A2M7E8H2_9BACT</name>
<comment type="similarity">
    <text evidence="1">Belongs to the class-I fumarase family.</text>
</comment>
<dbReference type="NCBIfam" id="TIGR00722">
    <property type="entry name" value="ttdA_fumA_fumB"/>
    <property type="match status" value="1"/>
</dbReference>
<dbReference type="NCBIfam" id="NF004885">
    <property type="entry name" value="PRK06246.1"/>
    <property type="match status" value="1"/>
</dbReference>
<feature type="domain" description="Fe-S hydro-lyase tartrate dehydratase alpha-type catalytic" evidence="7">
    <location>
        <begin position="12"/>
        <end position="287"/>
    </location>
</feature>